<comment type="catalytic activity">
    <reaction evidence="5 6 8">
        <text>L-histidine = trans-urocanate + NH4(+)</text>
        <dbReference type="Rhea" id="RHEA:21232"/>
        <dbReference type="ChEBI" id="CHEBI:17771"/>
        <dbReference type="ChEBI" id="CHEBI:28938"/>
        <dbReference type="ChEBI" id="CHEBI:57595"/>
        <dbReference type="EC" id="4.3.1.3"/>
    </reaction>
</comment>
<keyword evidence="6" id="KW-0963">Cytoplasm</keyword>
<gene>
    <name evidence="6" type="primary">hutH</name>
    <name evidence="10" type="ORF">RN98_06050</name>
</gene>
<evidence type="ECO:0000256" key="3">
    <source>
        <dbReference type="ARBA" id="ARBA00022808"/>
    </source>
</evidence>
<dbReference type="PANTHER" id="PTHR10362">
    <property type="entry name" value="HISTIDINE AMMONIA-LYASE"/>
    <property type="match status" value="1"/>
</dbReference>
<dbReference type="SUPFAM" id="SSF48557">
    <property type="entry name" value="L-aspartase-like"/>
    <property type="match status" value="1"/>
</dbReference>
<accession>A0A0M4SQ70</accession>
<dbReference type="GO" id="GO:0019556">
    <property type="term" value="P:L-histidine catabolic process to glutamate and formamide"/>
    <property type="evidence" value="ECO:0007669"/>
    <property type="project" value="UniProtKB-UniPathway"/>
</dbReference>
<evidence type="ECO:0000256" key="6">
    <source>
        <dbReference type="HAMAP-Rule" id="MF_00229"/>
    </source>
</evidence>
<dbReference type="UniPathway" id="UPA00379">
    <property type="reaction ID" value="UER00549"/>
</dbReference>
<keyword evidence="4 6" id="KW-0456">Lyase</keyword>
<dbReference type="CDD" id="cd00332">
    <property type="entry name" value="PAL-HAL"/>
    <property type="match status" value="1"/>
</dbReference>
<keyword evidence="3 6" id="KW-0369">Histidine metabolism</keyword>
<comment type="PTM">
    <text evidence="6">Contains an active site 4-methylidene-imidazol-5-one (MIO), which is formed autocatalytically by cyclization and dehydration of residues Ser-Ser-Gly.</text>
</comment>
<dbReference type="FunFam" id="1.20.200.10:FF:000003">
    <property type="entry name" value="Histidine ammonia-lyase"/>
    <property type="match status" value="1"/>
</dbReference>
<reference evidence="10 11" key="1">
    <citation type="submission" date="2015-09" db="EMBL/GenBank/DDBJ databases">
        <authorList>
            <person name="Jackson K.R."/>
            <person name="Lunt B.L."/>
            <person name="Fisher J.N.B."/>
            <person name="Gardner A.V."/>
            <person name="Bailey M.E."/>
            <person name="Deus L.M."/>
            <person name="Earl A.S."/>
            <person name="Gibby P.D."/>
            <person name="Hartmann K.A."/>
            <person name="Liu J.E."/>
            <person name="Manci A.M."/>
            <person name="Nielsen D.A."/>
            <person name="Solomon M.B."/>
            <person name="Breakwell D.P."/>
            <person name="Burnett S.H."/>
            <person name="Grose J.H."/>
        </authorList>
    </citation>
    <scope>NUCLEOTIDE SEQUENCE [LARGE SCALE GENOMIC DNA]</scope>
    <source>
        <strain evidence="10 11">KCOM 1279</strain>
    </source>
</reference>
<organism evidence="10">
    <name type="scientific">Fusobacterium animalis</name>
    <dbReference type="NCBI Taxonomy" id="76859"/>
    <lineage>
        <taxon>Bacteria</taxon>
        <taxon>Fusobacteriati</taxon>
        <taxon>Fusobacteriota</taxon>
        <taxon>Fusobacteriia</taxon>
        <taxon>Fusobacteriales</taxon>
        <taxon>Fusobacteriaceae</taxon>
        <taxon>Fusobacterium</taxon>
    </lineage>
</organism>
<dbReference type="InterPro" id="IPR024083">
    <property type="entry name" value="Fumarase/histidase_N"/>
</dbReference>
<dbReference type="GO" id="GO:0004397">
    <property type="term" value="F:histidine ammonia-lyase activity"/>
    <property type="evidence" value="ECO:0007669"/>
    <property type="project" value="UniProtKB-UniRule"/>
</dbReference>
<comment type="similarity">
    <text evidence="6 7">Belongs to the PAL/histidase family.</text>
</comment>
<dbReference type="InterPro" id="IPR008948">
    <property type="entry name" value="L-Aspartase-like"/>
</dbReference>
<name>A0A0M4SQ70_9FUSO</name>
<dbReference type="OrthoDB" id="9806955at2"/>
<dbReference type="PROSITE" id="PS00488">
    <property type="entry name" value="PAL_HISTIDASE"/>
    <property type="match status" value="1"/>
</dbReference>
<evidence type="ECO:0000313" key="11">
    <source>
        <dbReference type="Proteomes" id="UP000063147"/>
    </source>
</evidence>
<evidence type="ECO:0000256" key="5">
    <source>
        <dbReference type="ARBA" id="ARBA00049269"/>
    </source>
</evidence>
<dbReference type="EMBL" id="CP012713">
    <property type="protein sequence ID" value="ALF17757.1"/>
    <property type="molecule type" value="Genomic_DNA"/>
</dbReference>
<evidence type="ECO:0000256" key="8">
    <source>
        <dbReference type="RuleBase" id="RU004479"/>
    </source>
</evidence>
<dbReference type="FunFam" id="1.10.275.10:FF:000005">
    <property type="entry name" value="Histidine ammonia-lyase"/>
    <property type="match status" value="1"/>
</dbReference>
<dbReference type="AlphaFoldDB" id="A0A0M4SQ70"/>
<dbReference type="Gene3D" id="1.20.200.10">
    <property type="entry name" value="Fumarase/aspartase (Central domain)"/>
    <property type="match status" value="1"/>
</dbReference>
<protein>
    <recommendedName>
        <fullName evidence="2 6">Histidine ammonia-lyase</fullName>
        <shortName evidence="6">Histidase</shortName>
        <ecNumber evidence="2 6">4.3.1.3</ecNumber>
    </recommendedName>
</protein>
<dbReference type="NCBIfam" id="NF006871">
    <property type="entry name" value="PRK09367.1"/>
    <property type="match status" value="1"/>
</dbReference>
<dbReference type="Proteomes" id="UP000063147">
    <property type="component" value="Chromosome"/>
</dbReference>
<feature type="cross-link" description="5-imidazolinone (Ala-Gly)" evidence="6">
    <location>
        <begin position="152"/>
        <end position="154"/>
    </location>
</feature>
<dbReference type="InterPro" id="IPR001106">
    <property type="entry name" value="Aromatic_Lyase"/>
</dbReference>
<dbReference type="PATRIC" id="fig|76859.3.peg.1207"/>
<dbReference type="Gene3D" id="1.10.275.10">
    <property type="entry name" value="Fumarase/aspartase (N-terminal domain)"/>
    <property type="match status" value="1"/>
</dbReference>
<dbReference type="InterPro" id="IPR005921">
    <property type="entry name" value="HutH"/>
</dbReference>
<dbReference type="GO" id="GO:0005737">
    <property type="term" value="C:cytoplasm"/>
    <property type="evidence" value="ECO:0007669"/>
    <property type="project" value="UniProtKB-SubCell"/>
</dbReference>
<comment type="pathway">
    <text evidence="1 6 8">Amino-acid degradation; L-histidine degradation into L-glutamate; N-formimidoyl-L-glutamate from L-histidine: step 1/3.</text>
</comment>
<sequence length="521" mass="56832">MYLNKLEVFVLELVLGNKKITLEDLINVTRRGYKVKISDEAYEKIDKARKLVDKYVEEGKVSYGITTGFGKFAEVSISKEQTGQLQKNIVMSHSCSVGNPLPIDIARGVVLLRAVNLAKGYSGARRIVVEKLVELLNKEVTPWIPEKGSVGSSGDLSPLAHMSLVLIGLGKAYYKGELLEAKDALAKAGIEPIPSLSSKEGLALTNGTQALTSTGAHVLYDAINLSKHLDIAASLTMESLHGIIDAYDPRISEVREHTGQINTAENMRKILAGSKNITKQGVERVQDSYVLRCIPQIHGASKDTLEYVKKKVEIEINAVTDNPIIFVDTDEVISGGNFHGQPMALPFDFLGIALAEMANVSERRIEKMVNPAINHGLPAFLVEDGGLNSGFMIVQYSAAALVSENKVLAHPASVDSIPTSANQEDHVSMGSIAAKKSKDIFENVRKVIGMELITACQAIELKGAKDKLSPATKAAYEEIRKIIPHVDIDRPMYIDIHAAEDIIKTNKIVENVEKIIGELKY</sequence>
<dbReference type="Pfam" id="PF00221">
    <property type="entry name" value="Lyase_aromatic"/>
    <property type="match status" value="1"/>
</dbReference>
<dbReference type="GO" id="GO:0019557">
    <property type="term" value="P:L-histidine catabolic process to glutamate and formate"/>
    <property type="evidence" value="ECO:0007669"/>
    <property type="project" value="UniProtKB-UniPathway"/>
</dbReference>
<evidence type="ECO:0000256" key="7">
    <source>
        <dbReference type="RuleBase" id="RU003954"/>
    </source>
</evidence>
<evidence type="ECO:0000256" key="1">
    <source>
        <dbReference type="ARBA" id="ARBA00005113"/>
    </source>
</evidence>
<feature type="modified residue" description="2,3-didehydroalanine (Ser)" evidence="6">
    <location>
        <position position="153"/>
    </location>
</feature>
<dbReference type="EC" id="4.3.1.3" evidence="2 6"/>
<evidence type="ECO:0000313" key="10">
    <source>
        <dbReference type="EMBL" id="ALF17757.1"/>
    </source>
</evidence>
<evidence type="ECO:0000256" key="2">
    <source>
        <dbReference type="ARBA" id="ARBA00012994"/>
    </source>
</evidence>
<dbReference type="HAMAP" id="MF_00229">
    <property type="entry name" value="His_ammonia_lyase"/>
    <property type="match status" value="1"/>
</dbReference>
<dbReference type="NCBIfam" id="TIGR01225">
    <property type="entry name" value="hutH"/>
    <property type="match status" value="1"/>
</dbReference>
<dbReference type="InterPro" id="IPR022313">
    <property type="entry name" value="Phe/His_NH3-lyase_AS"/>
</dbReference>
<evidence type="ECO:0000256" key="4">
    <source>
        <dbReference type="ARBA" id="ARBA00023239"/>
    </source>
</evidence>
<evidence type="ECO:0000256" key="9">
    <source>
        <dbReference type="RuleBase" id="RU004480"/>
    </source>
</evidence>
<comment type="subcellular location">
    <subcellularLocation>
        <location evidence="6 9">Cytoplasm</location>
    </subcellularLocation>
</comment>
<proteinExistence type="inferred from homology"/>